<evidence type="ECO:0000256" key="4">
    <source>
        <dbReference type="SAM" id="Phobius"/>
    </source>
</evidence>
<dbReference type="InterPro" id="IPR021109">
    <property type="entry name" value="Peptidase_aspartic_dom_sf"/>
</dbReference>
<dbReference type="GO" id="GO:0006508">
    <property type="term" value="P:proteolysis"/>
    <property type="evidence" value="ECO:0007669"/>
    <property type="project" value="UniProtKB-KW"/>
</dbReference>
<evidence type="ECO:0000313" key="7">
    <source>
        <dbReference type="Proteomes" id="UP001153555"/>
    </source>
</evidence>
<dbReference type="PANTHER" id="PTHR47967:SF123">
    <property type="entry name" value="ASPARTIC PROTEINASE NEPENTHESIN-1-LIKE"/>
    <property type="match status" value="1"/>
</dbReference>
<evidence type="ECO:0000256" key="2">
    <source>
        <dbReference type="ARBA" id="ARBA00022670"/>
    </source>
</evidence>
<comment type="similarity">
    <text evidence="1">Belongs to the peptidase A1 family.</text>
</comment>
<dbReference type="Pfam" id="PF14543">
    <property type="entry name" value="TAXi_N"/>
    <property type="match status" value="1"/>
</dbReference>
<accession>A0A9N7MUF7</accession>
<dbReference type="GO" id="GO:0005576">
    <property type="term" value="C:extracellular region"/>
    <property type="evidence" value="ECO:0007669"/>
    <property type="project" value="TreeGrafter"/>
</dbReference>
<protein>
    <recommendedName>
        <fullName evidence="5">Xylanase inhibitor N-terminal domain-containing protein</fullName>
    </recommendedName>
</protein>
<comment type="caution">
    <text evidence="6">The sequence shown here is derived from an EMBL/GenBank/DDBJ whole genome shotgun (WGS) entry which is preliminary data.</text>
</comment>
<dbReference type="EMBL" id="CACSLK010013932">
    <property type="protein sequence ID" value="CAA0816351.1"/>
    <property type="molecule type" value="Genomic_DNA"/>
</dbReference>
<dbReference type="Gene3D" id="2.40.70.10">
    <property type="entry name" value="Acid Proteases"/>
    <property type="match status" value="2"/>
</dbReference>
<name>A0A9N7MUF7_STRHE</name>
<dbReference type="PANTHER" id="PTHR47967">
    <property type="entry name" value="OS07G0603500 PROTEIN-RELATED"/>
    <property type="match status" value="1"/>
</dbReference>
<dbReference type="SUPFAM" id="SSF50630">
    <property type="entry name" value="Acid proteases"/>
    <property type="match status" value="1"/>
</dbReference>
<keyword evidence="4" id="KW-0472">Membrane</keyword>
<proteinExistence type="inferred from homology"/>
<dbReference type="Proteomes" id="UP001153555">
    <property type="component" value="Unassembled WGS sequence"/>
</dbReference>
<dbReference type="InterPro" id="IPR032861">
    <property type="entry name" value="TAXi_N"/>
</dbReference>
<keyword evidence="4" id="KW-1133">Transmembrane helix</keyword>
<keyword evidence="4" id="KW-0812">Transmembrane</keyword>
<dbReference type="OrthoDB" id="1072226at2759"/>
<evidence type="ECO:0000259" key="5">
    <source>
        <dbReference type="Pfam" id="PF14543"/>
    </source>
</evidence>
<feature type="transmembrane region" description="Helical" evidence="4">
    <location>
        <begin position="6"/>
        <end position="24"/>
    </location>
</feature>
<evidence type="ECO:0000256" key="1">
    <source>
        <dbReference type="ARBA" id="ARBA00007447"/>
    </source>
</evidence>
<dbReference type="AlphaFoldDB" id="A0A9N7MUF7"/>
<keyword evidence="7" id="KW-1185">Reference proteome</keyword>
<evidence type="ECO:0000256" key="3">
    <source>
        <dbReference type="ARBA" id="ARBA00022801"/>
    </source>
</evidence>
<keyword evidence="2" id="KW-0645">Protease</keyword>
<feature type="domain" description="Xylanase inhibitor N-terminal" evidence="5">
    <location>
        <begin position="95"/>
        <end position="241"/>
    </location>
</feature>
<organism evidence="6 7">
    <name type="scientific">Striga hermonthica</name>
    <name type="common">Purple witchweed</name>
    <name type="synonym">Buchnera hermonthica</name>
    <dbReference type="NCBI Taxonomy" id="68872"/>
    <lineage>
        <taxon>Eukaryota</taxon>
        <taxon>Viridiplantae</taxon>
        <taxon>Streptophyta</taxon>
        <taxon>Embryophyta</taxon>
        <taxon>Tracheophyta</taxon>
        <taxon>Spermatophyta</taxon>
        <taxon>Magnoliopsida</taxon>
        <taxon>eudicotyledons</taxon>
        <taxon>Gunneridae</taxon>
        <taxon>Pentapetalae</taxon>
        <taxon>asterids</taxon>
        <taxon>lamiids</taxon>
        <taxon>Lamiales</taxon>
        <taxon>Orobanchaceae</taxon>
        <taxon>Buchnereae</taxon>
        <taxon>Striga</taxon>
    </lineage>
</organism>
<sequence length="300" mass="33845">MGRKQISVTRILVFLFIVFFDRITPRTQGFRMKLVPWDSPTSPLYPGKLSLLEKHRRIISHQLESISAGRRYTNSTVNLNEIQFAVENQDNLRFSVDVEIGTPGANVKLLVDTDGGYLWTRCSLPTRPPLNSVTYRKLPCNHHMCPKEICRCIKNQCICNIYHRSSGNHFKLAGSVDNFHIPGSEKKVDIVFWCSVQQFSNLSGTLGLDRSPVSLLSQTREESGGRYSYCLHSGDSYLTLGEDISSHGKKVKSTPLIHNDSPTLFLNLTDISVNGNRLGLSPRLFALKNGGVYMDTYWCD</sequence>
<gene>
    <name evidence="6" type="ORF">SHERM_16219</name>
</gene>
<evidence type="ECO:0000313" key="6">
    <source>
        <dbReference type="EMBL" id="CAA0816351.1"/>
    </source>
</evidence>
<keyword evidence="3" id="KW-0378">Hydrolase</keyword>
<reference evidence="6" key="1">
    <citation type="submission" date="2019-12" db="EMBL/GenBank/DDBJ databases">
        <authorList>
            <person name="Scholes J."/>
        </authorList>
    </citation>
    <scope>NUCLEOTIDE SEQUENCE</scope>
</reference>
<dbReference type="InterPro" id="IPR051708">
    <property type="entry name" value="Plant_Aspart_Prot_A1"/>
</dbReference>
<dbReference type="GO" id="GO:0008233">
    <property type="term" value="F:peptidase activity"/>
    <property type="evidence" value="ECO:0007669"/>
    <property type="project" value="UniProtKB-KW"/>
</dbReference>